<dbReference type="PRINTS" id="PR00625">
    <property type="entry name" value="JDOMAIN"/>
</dbReference>
<dbReference type="CDD" id="cd06257">
    <property type="entry name" value="DnaJ"/>
    <property type="match status" value="1"/>
</dbReference>
<dbReference type="InterPro" id="IPR008971">
    <property type="entry name" value="HSP40/DnaJ_pept-bd"/>
</dbReference>
<dbReference type="OrthoDB" id="550424at2759"/>
<dbReference type="Pfam" id="PF01556">
    <property type="entry name" value="DnaJ_C"/>
    <property type="match status" value="1"/>
</dbReference>
<feature type="domain" description="J" evidence="6">
    <location>
        <begin position="56"/>
        <end position="123"/>
    </location>
</feature>
<dbReference type="FunFam" id="2.60.260.20:FF:000013">
    <property type="entry name" value="DnaJ subfamily B member 11"/>
    <property type="match status" value="1"/>
</dbReference>
<dbReference type="Gene3D" id="2.60.260.20">
    <property type="entry name" value="Urease metallochaperone UreE, N-terminal domain"/>
    <property type="match status" value="2"/>
</dbReference>
<dbReference type="AlphaFoldDB" id="A0A836I9Z5"/>
<dbReference type="PANTHER" id="PTHR43888">
    <property type="entry name" value="DNAJ-LIKE-2, ISOFORM A-RELATED"/>
    <property type="match status" value="1"/>
</dbReference>
<keyword evidence="3 5" id="KW-0863">Zinc-finger</keyword>
<dbReference type="PROSITE" id="PS50076">
    <property type="entry name" value="DNAJ_2"/>
    <property type="match status" value="1"/>
</dbReference>
<dbReference type="InterPro" id="IPR036410">
    <property type="entry name" value="HSP_DnaJ_Cys-rich_dom_sf"/>
</dbReference>
<evidence type="ECO:0000313" key="9">
    <source>
        <dbReference type="Proteomes" id="UP000674318"/>
    </source>
</evidence>
<comment type="caution">
    <text evidence="8">The sequence shown here is derived from an EMBL/GenBank/DDBJ whole genome shotgun (WGS) entry which is preliminary data.</text>
</comment>
<dbReference type="InterPro" id="IPR036869">
    <property type="entry name" value="J_dom_sf"/>
</dbReference>
<name>A0A836I9Z5_9TRYP</name>
<gene>
    <name evidence="8" type="ORF">JKF63_02700</name>
</gene>
<dbReference type="Gene3D" id="2.10.230.10">
    <property type="entry name" value="Heat shock protein DnaJ, cysteine-rich domain"/>
    <property type="match status" value="1"/>
</dbReference>
<protein>
    <recommendedName>
        <fullName evidence="10">Heat shock protein 40</fullName>
    </recommendedName>
</protein>
<dbReference type="InterPro" id="IPR001305">
    <property type="entry name" value="HSP_DnaJ_Cys-rich_dom"/>
</dbReference>
<dbReference type="SUPFAM" id="SSF49493">
    <property type="entry name" value="HSP40/DnaJ peptide-binding domain"/>
    <property type="match status" value="2"/>
</dbReference>
<evidence type="ECO:0000256" key="2">
    <source>
        <dbReference type="ARBA" id="ARBA00022737"/>
    </source>
</evidence>
<dbReference type="InterPro" id="IPR044713">
    <property type="entry name" value="DNJA1/2-like"/>
</dbReference>
<evidence type="ECO:0000313" key="8">
    <source>
        <dbReference type="EMBL" id="KAG5496398.1"/>
    </source>
</evidence>
<evidence type="ECO:0000259" key="7">
    <source>
        <dbReference type="PROSITE" id="PS51188"/>
    </source>
</evidence>
<dbReference type="RefSeq" id="XP_067754881.1">
    <property type="nucleotide sequence ID" value="XM_067898724.1"/>
</dbReference>
<dbReference type="PROSITE" id="PS00636">
    <property type="entry name" value="DNAJ_1"/>
    <property type="match status" value="1"/>
</dbReference>
<dbReference type="GO" id="GO:0008270">
    <property type="term" value="F:zinc ion binding"/>
    <property type="evidence" value="ECO:0007669"/>
    <property type="project" value="UniProtKB-KW"/>
</dbReference>
<dbReference type="InterPro" id="IPR002939">
    <property type="entry name" value="DnaJ_C"/>
</dbReference>
<evidence type="ECO:0000256" key="3">
    <source>
        <dbReference type="ARBA" id="ARBA00022771"/>
    </source>
</evidence>
<dbReference type="GeneID" id="94288801"/>
<dbReference type="Pfam" id="PF00226">
    <property type="entry name" value="DnaJ"/>
    <property type="match status" value="1"/>
</dbReference>
<dbReference type="InterPro" id="IPR018253">
    <property type="entry name" value="DnaJ_domain_CS"/>
</dbReference>
<keyword evidence="4 5" id="KW-0862">Zinc</keyword>
<dbReference type="PROSITE" id="PS51188">
    <property type="entry name" value="ZF_CR"/>
    <property type="match status" value="1"/>
</dbReference>
<dbReference type="FunFam" id="2.10.230.10:FF:000001">
    <property type="entry name" value="DnaJ subfamily A member 2"/>
    <property type="match status" value="1"/>
</dbReference>
<evidence type="ECO:0000256" key="5">
    <source>
        <dbReference type="PROSITE-ProRule" id="PRU00546"/>
    </source>
</evidence>
<dbReference type="InterPro" id="IPR001623">
    <property type="entry name" value="DnaJ_domain"/>
</dbReference>
<dbReference type="GO" id="GO:0006457">
    <property type="term" value="P:protein folding"/>
    <property type="evidence" value="ECO:0007669"/>
    <property type="project" value="InterPro"/>
</dbReference>
<dbReference type="SMART" id="SM00271">
    <property type="entry name" value="DnaJ"/>
    <property type="match status" value="1"/>
</dbReference>
<evidence type="ECO:0000256" key="4">
    <source>
        <dbReference type="ARBA" id="ARBA00022833"/>
    </source>
</evidence>
<keyword evidence="2" id="KW-0677">Repeat</keyword>
<feature type="domain" description="CR-type" evidence="7">
    <location>
        <begin position="178"/>
        <end position="261"/>
    </location>
</feature>
<dbReference type="GO" id="GO:0051082">
    <property type="term" value="F:unfolded protein binding"/>
    <property type="evidence" value="ECO:0007669"/>
    <property type="project" value="InterPro"/>
</dbReference>
<evidence type="ECO:0000259" key="6">
    <source>
        <dbReference type="PROSITE" id="PS50076"/>
    </source>
</evidence>
<reference evidence="8 9" key="1">
    <citation type="submission" date="2021-02" db="EMBL/GenBank/DDBJ databases">
        <title>Porcisia hertigi Genome sequencing and assembly.</title>
        <authorList>
            <person name="Almutairi H."/>
            <person name="Gatherer D."/>
        </authorList>
    </citation>
    <scope>NUCLEOTIDE SEQUENCE [LARGE SCALE GENOMIC DNA]</scope>
    <source>
        <strain evidence="8 9">C119</strain>
    </source>
</reference>
<dbReference type="Proteomes" id="UP000674318">
    <property type="component" value="Chromosome 32"/>
</dbReference>
<dbReference type="SUPFAM" id="SSF46565">
    <property type="entry name" value="Chaperone J-domain"/>
    <property type="match status" value="1"/>
</dbReference>
<keyword evidence="1 5" id="KW-0479">Metal-binding</keyword>
<keyword evidence="9" id="KW-1185">Reference proteome</keyword>
<dbReference type="GO" id="GO:0030544">
    <property type="term" value="F:Hsp70 protein binding"/>
    <property type="evidence" value="ECO:0007669"/>
    <property type="project" value="InterPro"/>
</dbReference>
<proteinExistence type="predicted"/>
<feature type="zinc finger region" description="CR-type" evidence="5">
    <location>
        <begin position="178"/>
        <end position="261"/>
    </location>
</feature>
<sequence>MRATSTRLRSVAVQCTCALAVLFMFAALSSSAFFGFSRGRFAEASPEEAQRSPEVDYYEMLQLEGTREAATEKDIRQQYRRLSRLYHPDVAKTAEDRAKYSQINRAYEVLSDRRKRKVYDMRGEEGLVQLEHLDRSKDTPGGGVNPLAQLFGMQTDDGLRGPNMELQVTIDLAKVFTGMQEPMQFKKNKVCRTCKGSGADVKAPILECRHCGGHGVLRQRIQFAPGIVQEVQQQCPGCNGAGRRPARACPVCKGKKVVHSSSTVTLEVEPGMVEDHVLTFEMEAEESPGRLPGDLIVHLRTLPHPVFSRRRNQLDLDTSLTLTLRESLLGFDRNITHLDGVENVRVQRIGTASPYGTVIRLTGKGMPKPHVPSERGDLYVRLQYDMPAQLTAEQVELVEKVL</sequence>
<dbReference type="CDD" id="cd10719">
    <property type="entry name" value="DnaJ_zf"/>
    <property type="match status" value="1"/>
</dbReference>
<organism evidence="8 9">
    <name type="scientific">Porcisia hertigi</name>
    <dbReference type="NCBI Taxonomy" id="2761500"/>
    <lineage>
        <taxon>Eukaryota</taxon>
        <taxon>Discoba</taxon>
        <taxon>Euglenozoa</taxon>
        <taxon>Kinetoplastea</taxon>
        <taxon>Metakinetoplastina</taxon>
        <taxon>Trypanosomatida</taxon>
        <taxon>Trypanosomatidae</taxon>
        <taxon>Leishmaniinae</taxon>
        <taxon>Porcisia</taxon>
    </lineage>
</organism>
<dbReference type="CDD" id="cd10747">
    <property type="entry name" value="DnaJ_C"/>
    <property type="match status" value="1"/>
</dbReference>
<evidence type="ECO:0008006" key="10">
    <source>
        <dbReference type="Google" id="ProtNLM"/>
    </source>
</evidence>
<dbReference type="SUPFAM" id="SSF57938">
    <property type="entry name" value="DnaJ/Hsp40 cysteine-rich domain"/>
    <property type="match status" value="1"/>
</dbReference>
<accession>A0A836I9Z5</accession>
<dbReference type="Pfam" id="PF00684">
    <property type="entry name" value="DnaJ_CXXCXGXG"/>
    <property type="match status" value="1"/>
</dbReference>
<dbReference type="EMBL" id="JAFJZO010000032">
    <property type="protein sequence ID" value="KAG5496398.1"/>
    <property type="molecule type" value="Genomic_DNA"/>
</dbReference>
<evidence type="ECO:0000256" key="1">
    <source>
        <dbReference type="ARBA" id="ARBA00022723"/>
    </source>
</evidence>
<dbReference type="Gene3D" id="1.10.287.110">
    <property type="entry name" value="DnaJ domain"/>
    <property type="match status" value="1"/>
</dbReference>
<dbReference type="KEGG" id="phet:94288801"/>